<dbReference type="RefSeq" id="WP_371756037.1">
    <property type="nucleotide sequence ID" value="NZ_JAYJLD010000058.1"/>
</dbReference>
<dbReference type="Proteomes" id="UP001310386">
    <property type="component" value="Unassembled WGS sequence"/>
</dbReference>
<name>A0ABU5ZN60_9BACL</name>
<sequence>MAYHWPGNVRELHSVLNDAIFLAEGDQIKTEHFKFDSVSVDRQDGDSESTPSLIEAEMMAIKKSLELTSRNHQQGGEAASNWSQHLKILDCG</sequence>
<comment type="caution">
    <text evidence="4">The sequence shown here is derived from an EMBL/GenBank/DDBJ whole genome shotgun (WGS) entry which is preliminary data.</text>
</comment>
<dbReference type="Gene3D" id="1.10.8.60">
    <property type="match status" value="1"/>
</dbReference>
<evidence type="ECO:0000259" key="3">
    <source>
        <dbReference type="Pfam" id="PF25601"/>
    </source>
</evidence>
<evidence type="ECO:0000313" key="4">
    <source>
        <dbReference type="EMBL" id="MEB3103910.1"/>
    </source>
</evidence>
<evidence type="ECO:0000313" key="5">
    <source>
        <dbReference type="Proteomes" id="UP001310386"/>
    </source>
</evidence>
<evidence type="ECO:0000256" key="1">
    <source>
        <dbReference type="ARBA" id="ARBA00022741"/>
    </source>
</evidence>
<protein>
    <recommendedName>
        <fullName evidence="3">NorR-like AAA+ ATPase lid domain-containing protein</fullName>
    </recommendedName>
</protein>
<proteinExistence type="predicted"/>
<keyword evidence="1" id="KW-0547">Nucleotide-binding</keyword>
<keyword evidence="5" id="KW-1185">Reference proteome</keyword>
<evidence type="ECO:0000256" key="2">
    <source>
        <dbReference type="ARBA" id="ARBA00022840"/>
    </source>
</evidence>
<keyword evidence="2" id="KW-0067">ATP-binding</keyword>
<dbReference type="InterPro" id="IPR058031">
    <property type="entry name" value="AAA_lid_NorR"/>
</dbReference>
<feature type="domain" description="NorR-like AAA+ ATPase lid" evidence="3">
    <location>
        <begin position="1"/>
        <end position="43"/>
    </location>
</feature>
<gene>
    <name evidence="4" type="ORF">VF724_20035</name>
</gene>
<accession>A0ABU5ZN60</accession>
<reference evidence="4" key="1">
    <citation type="submission" date="2023-12" db="EMBL/GenBank/DDBJ databases">
        <title>Fervidustalea candida gen. nov., sp. nov., a novel member of the family Paenibacillaceae isolated from a geothermal area.</title>
        <authorList>
            <person name="Li W.-J."/>
            <person name="Jiao J.-Y."/>
            <person name="Chen Y."/>
        </authorList>
    </citation>
    <scope>NUCLEOTIDE SEQUENCE</scope>
    <source>
        <strain evidence="4">SYSU GA230002</strain>
    </source>
</reference>
<dbReference type="Pfam" id="PF25601">
    <property type="entry name" value="AAA_lid_14"/>
    <property type="match status" value="1"/>
</dbReference>
<dbReference type="EMBL" id="JAYJLD010000058">
    <property type="protein sequence ID" value="MEB3103910.1"/>
    <property type="molecule type" value="Genomic_DNA"/>
</dbReference>
<organism evidence="4 5">
    <name type="scientific">Ferviditalea candida</name>
    <dbReference type="NCBI Taxonomy" id="3108399"/>
    <lineage>
        <taxon>Bacteria</taxon>
        <taxon>Bacillati</taxon>
        <taxon>Bacillota</taxon>
        <taxon>Bacilli</taxon>
        <taxon>Bacillales</taxon>
        <taxon>Paenibacillaceae</taxon>
        <taxon>Ferviditalea</taxon>
    </lineage>
</organism>